<name>A0ABT6J6K2_9GAMM</name>
<evidence type="ECO:0000313" key="7">
    <source>
        <dbReference type="EMBL" id="MDH5822451.1"/>
    </source>
</evidence>
<dbReference type="EMBL" id="JARXRM010000024">
    <property type="protein sequence ID" value="MDH5822451.1"/>
    <property type="molecule type" value="Genomic_DNA"/>
</dbReference>
<dbReference type="PANTHER" id="PTHR42978">
    <property type="entry name" value="QUORUM-QUENCHING LACTONASE YTNP-RELATED-RELATED"/>
    <property type="match status" value="1"/>
</dbReference>
<dbReference type="RefSeq" id="WP_280573367.1">
    <property type="nucleotide sequence ID" value="NZ_JARXRM010000024.1"/>
</dbReference>
<keyword evidence="5" id="KW-0732">Signal</keyword>
<evidence type="ECO:0000256" key="4">
    <source>
        <dbReference type="ARBA" id="ARBA00022833"/>
    </source>
</evidence>
<evidence type="ECO:0000256" key="2">
    <source>
        <dbReference type="ARBA" id="ARBA00022723"/>
    </source>
</evidence>
<dbReference type="Proteomes" id="UP001156940">
    <property type="component" value="Unassembled WGS sequence"/>
</dbReference>
<dbReference type="Pfam" id="PF00753">
    <property type="entry name" value="Lactamase_B"/>
    <property type="match status" value="1"/>
</dbReference>
<organism evidence="7 8">
    <name type="scientific">Luteimonas endophytica</name>
    <dbReference type="NCBI Taxonomy" id="3042023"/>
    <lineage>
        <taxon>Bacteria</taxon>
        <taxon>Pseudomonadati</taxon>
        <taxon>Pseudomonadota</taxon>
        <taxon>Gammaproteobacteria</taxon>
        <taxon>Lysobacterales</taxon>
        <taxon>Lysobacteraceae</taxon>
        <taxon>Luteimonas</taxon>
    </lineage>
</organism>
<accession>A0ABT6J6K2</accession>
<evidence type="ECO:0000256" key="5">
    <source>
        <dbReference type="SAM" id="SignalP"/>
    </source>
</evidence>
<keyword evidence="2" id="KW-0479">Metal-binding</keyword>
<reference evidence="7 8" key="1">
    <citation type="submission" date="2023-04" db="EMBL/GenBank/DDBJ databases">
        <title>Luteimonas endophyticus RD2P54.</title>
        <authorList>
            <person name="Sun J.-Q."/>
        </authorList>
    </citation>
    <scope>NUCLEOTIDE SEQUENCE [LARGE SCALE GENOMIC DNA]</scope>
    <source>
        <strain evidence="7 8">RD2P54</strain>
    </source>
</reference>
<dbReference type="InterPro" id="IPR051013">
    <property type="entry name" value="MBL_superfamily_lactonases"/>
</dbReference>
<keyword evidence="8" id="KW-1185">Reference proteome</keyword>
<evidence type="ECO:0000256" key="1">
    <source>
        <dbReference type="ARBA" id="ARBA00007749"/>
    </source>
</evidence>
<dbReference type="InterPro" id="IPR036866">
    <property type="entry name" value="RibonucZ/Hydroxyglut_hydro"/>
</dbReference>
<dbReference type="SMART" id="SM00849">
    <property type="entry name" value="Lactamase_B"/>
    <property type="match status" value="1"/>
</dbReference>
<proteinExistence type="inferred from homology"/>
<evidence type="ECO:0000256" key="3">
    <source>
        <dbReference type="ARBA" id="ARBA00022801"/>
    </source>
</evidence>
<feature type="domain" description="Metallo-beta-lactamase" evidence="6">
    <location>
        <begin position="111"/>
        <end position="301"/>
    </location>
</feature>
<protein>
    <submittedName>
        <fullName evidence="7">MBL fold metallo-hydrolase</fullName>
    </submittedName>
</protein>
<comment type="caution">
    <text evidence="7">The sequence shown here is derived from an EMBL/GenBank/DDBJ whole genome shotgun (WGS) entry which is preliminary data.</text>
</comment>
<keyword evidence="3" id="KW-0378">Hydrolase</keyword>
<comment type="similarity">
    <text evidence="1">Belongs to the metallo-beta-lactamase superfamily.</text>
</comment>
<gene>
    <name evidence="7" type="ORF">QFW77_05535</name>
</gene>
<feature type="signal peptide" evidence="5">
    <location>
        <begin position="1"/>
        <end position="25"/>
    </location>
</feature>
<dbReference type="PROSITE" id="PS51318">
    <property type="entry name" value="TAT"/>
    <property type="match status" value="1"/>
</dbReference>
<evidence type="ECO:0000259" key="6">
    <source>
        <dbReference type="SMART" id="SM00849"/>
    </source>
</evidence>
<keyword evidence="4" id="KW-0862">Zinc</keyword>
<dbReference type="InterPro" id="IPR001279">
    <property type="entry name" value="Metallo-B-lactamas"/>
</dbReference>
<feature type="chain" id="PRO_5046115463" evidence="5">
    <location>
        <begin position="26"/>
        <end position="323"/>
    </location>
</feature>
<dbReference type="Gene3D" id="3.60.15.10">
    <property type="entry name" value="Ribonuclease Z/Hydroxyacylglutathione hydrolase-like"/>
    <property type="match status" value="1"/>
</dbReference>
<dbReference type="InterPro" id="IPR006311">
    <property type="entry name" value="TAT_signal"/>
</dbReference>
<dbReference type="PANTHER" id="PTHR42978:SF6">
    <property type="entry name" value="QUORUM-QUENCHING LACTONASE YTNP-RELATED"/>
    <property type="match status" value="1"/>
</dbReference>
<dbReference type="CDD" id="cd07720">
    <property type="entry name" value="OPHC2-like_MBL-fold"/>
    <property type="match status" value="1"/>
</dbReference>
<dbReference type="PROSITE" id="PS51257">
    <property type="entry name" value="PROKAR_LIPOPROTEIN"/>
    <property type="match status" value="1"/>
</dbReference>
<evidence type="ECO:0000313" key="8">
    <source>
        <dbReference type="Proteomes" id="UP001156940"/>
    </source>
</evidence>
<dbReference type="SUPFAM" id="SSF56281">
    <property type="entry name" value="Metallo-hydrolase/oxidoreductase"/>
    <property type="match status" value="1"/>
</dbReference>
<sequence>MRAFHPASRTVLHLAAALAAASALAAGCARPATPVAQQAAAEPGAAAAAAPPAAHPDVHRFRIGTLDAAVLRDGDIRFPNDGAILGQGRPKADIDAVLAAAGEPVDVVHLSVQALLVRSGDRVVLFDTGAGDAAFADAGRLPRSLRAAGVEPAAVTDIFLSHAHADHAGGLLDAEGAPAFANARIRMAAPEWQALQADAGRAALATAIAAQVEPFDPGVEVLPGVTAVAVAGHTPGHSAYQIADGAARLLYIGDSAHHHVVSVQRPRWTIQFDGDAQAAEDSREALLARAADSGIAVQSPHFPFPGLGRVARRDGAFAWVPEP</sequence>